<evidence type="ECO:0000256" key="1">
    <source>
        <dbReference type="SAM" id="MobiDB-lite"/>
    </source>
</evidence>
<organism evidence="2">
    <name type="scientific">Shigella dysenteriae</name>
    <dbReference type="NCBI Taxonomy" id="622"/>
    <lineage>
        <taxon>Bacteria</taxon>
        <taxon>Pseudomonadati</taxon>
        <taxon>Pseudomonadota</taxon>
        <taxon>Gammaproteobacteria</taxon>
        <taxon>Enterobacterales</taxon>
        <taxon>Enterobacteriaceae</taxon>
        <taxon>Shigella</taxon>
    </lineage>
</organism>
<keyword evidence="2" id="KW-0614">Plasmid</keyword>
<dbReference type="Gene3D" id="3.40.50.1010">
    <property type="entry name" value="5'-nuclease"/>
    <property type="match status" value="1"/>
</dbReference>
<dbReference type="EMBL" id="KT754160">
    <property type="protein sequence ID" value="AMQ11379.1"/>
    <property type="molecule type" value="Genomic_DNA"/>
</dbReference>
<evidence type="ECO:0000313" key="2">
    <source>
        <dbReference type="EMBL" id="AMQ11379.1"/>
    </source>
</evidence>
<dbReference type="AlphaFoldDB" id="A0A142CLD4"/>
<sequence>MFSHRIVVSAITYSEMRFGASGPKASPRHVQLVDKFCPCLDAILSWDRAAVDGTTDIKVALRQAGTPIGQNDTAIAGPEAGRLGKLTSPTL</sequence>
<accession>A0A142CLD4</accession>
<name>A0A142CLD4_SHIDY</name>
<dbReference type="InterPro" id="IPR029060">
    <property type="entry name" value="PIN-like_dom_sf"/>
</dbReference>
<geneLocation type="plasmid" evidence="2">
    <name>p80-547</name>
</geneLocation>
<feature type="region of interest" description="Disordered" evidence="1">
    <location>
        <begin position="68"/>
        <end position="91"/>
    </location>
</feature>
<dbReference type="CDD" id="cd09881">
    <property type="entry name" value="PIN_VapC4-5_FitB-like"/>
    <property type="match status" value="1"/>
</dbReference>
<reference evidence="2" key="1">
    <citation type="journal article" date="2016" name="Nat. Microbiol.">
        <title>Global phylogeography and evolutionary history of Shigella dysenteriae type 1.</title>
        <authorList>
            <person name="Njamkepo E."/>
            <person name="Fawal N."/>
            <person name="Tran-Dien A."/>
            <person name="Hawkey J."/>
            <person name="Strockbine N."/>
            <person name="Jenkins C."/>
            <person name="Talukder K.A."/>
            <person name="Bercion R."/>
            <person name="Kuleshov K."/>
            <person name="Kolinska R."/>
            <person name="Russell J.E."/>
            <person name="Kaftyreva L."/>
            <person name="Accou-Demartin M."/>
            <person name="Karas A."/>
            <person name="Vandenberg O."/>
            <person name="Mather A.E."/>
            <person name="Mason C.J."/>
            <person name="Page A.J."/>
            <person name="Ramamurthy T."/>
            <person name="Bizet C."/>
            <person name="Gamian A."/>
            <person name="Carle I."/>
            <person name="Sow A.G."/>
            <person name="Bouchier C."/>
            <person name="Wester A.L."/>
            <person name="Lejay-Collin M."/>
            <person name="Fonkoua M.C."/>
            <person name="Hello S.L."/>
            <person name="Blaser M.J."/>
            <person name="Jernberg C."/>
            <person name="Ruckly C."/>
            <person name="Merens A."/>
            <person name="Page A.L."/>
            <person name="Aslett M."/>
            <person name="Roggentin P."/>
            <person name="Fruth A."/>
            <person name="Denamur E."/>
            <person name="Venkatesan M."/>
            <person name="Bercovier H."/>
            <person name="Bodhidatta L."/>
            <person name="Chiou C.S."/>
            <person name="Clermont D."/>
            <person name="Colonna B."/>
            <person name="Egorova S."/>
            <person name="Pazhani G.P."/>
            <person name="Ezernitchi A.V."/>
            <person name="Guigon G."/>
            <person name="Harris S.R."/>
            <person name="Izumiya H."/>
            <person name="Korzeniowska-Kowal A."/>
            <person name="Lutynska A."/>
            <person name="Gouali M."/>
            <person name="Grimont F."/>
            <person name="Langendorf C."/>
            <person name="Marejkova M."/>
            <person name="Peterson L.A."/>
            <person name="Perez-Perez G."/>
            <person name="Ngandjio A."/>
            <person name="Podkolzin A."/>
            <person name="Souche E."/>
            <person name="Makarova M."/>
            <person name="Shipulin G.A."/>
            <person name="Ye C."/>
            <person name="Zemlickova H."/>
            <person name="Herpay M."/>
            <person name="Grimont P.A."/>
            <person name="Parkhill J."/>
            <person name="Sansonetti P."/>
            <person name="Holt K.E."/>
            <person name="Brisse S."/>
            <person name="Thomson N.R."/>
            <person name="Weill F.X."/>
        </authorList>
    </citation>
    <scope>NUCLEOTIDE SEQUENCE</scope>
    <source>
        <strain evidence="2">80-547</strain>
        <plasmid evidence="2">p80-547</plasmid>
    </source>
</reference>
<dbReference type="SUPFAM" id="SSF88723">
    <property type="entry name" value="PIN domain-like"/>
    <property type="match status" value="1"/>
</dbReference>
<protein>
    <submittedName>
        <fullName evidence="2">Mck protein</fullName>
    </submittedName>
</protein>
<proteinExistence type="predicted"/>